<evidence type="ECO:0000256" key="5">
    <source>
        <dbReference type="ARBA" id="ARBA00022475"/>
    </source>
</evidence>
<evidence type="ECO:0000256" key="3">
    <source>
        <dbReference type="ARBA" id="ARBA00021622"/>
    </source>
</evidence>
<dbReference type="SUPFAM" id="SSF160544">
    <property type="entry name" value="EscU C-terminal domain-like"/>
    <property type="match status" value="1"/>
</dbReference>
<evidence type="ECO:0000256" key="8">
    <source>
        <dbReference type="ARBA" id="ARBA00022927"/>
    </source>
</evidence>
<keyword evidence="9 13" id="KW-1133">Transmembrane helix</keyword>
<dbReference type="InterPro" id="IPR006136">
    <property type="entry name" value="FlhB"/>
</dbReference>
<feature type="transmembrane region" description="Helical" evidence="13">
    <location>
        <begin position="146"/>
        <end position="165"/>
    </location>
</feature>
<organism evidence="14">
    <name type="scientific">hydrothermal vent metagenome</name>
    <dbReference type="NCBI Taxonomy" id="652676"/>
    <lineage>
        <taxon>unclassified sequences</taxon>
        <taxon>metagenomes</taxon>
        <taxon>ecological metagenomes</taxon>
    </lineage>
</organism>
<keyword evidence="4" id="KW-0813">Transport</keyword>
<evidence type="ECO:0000256" key="6">
    <source>
        <dbReference type="ARBA" id="ARBA00022692"/>
    </source>
</evidence>
<gene>
    <name evidence="14" type="ORF">MNBD_NITROSPINAE02-2101</name>
</gene>
<feature type="transmembrane region" description="Helical" evidence="13">
    <location>
        <begin position="185"/>
        <end position="212"/>
    </location>
</feature>
<feature type="transmembrane region" description="Helical" evidence="13">
    <location>
        <begin position="36"/>
        <end position="58"/>
    </location>
</feature>
<evidence type="ECO:0000256" key="1">
    <source>
        <dbReference type="ARBA" id="ARBA00004651"/>
    </source>
</evidence>
<dbReference type="InterPro" id="IPR029025">
    <property type="entry name" value="T3SS_substrate_exporter_C"/>
</dbReference>
<sequence length="356" mass="40988">MAEVQKDEKTEEPTERRLTKTREKGHVAKSMEVNTVIILLTSLLFFYFYGTHFIHSILTFWRAIFGNVAQFEVSPESLHYLLAVVLEQVFTILAPALFTLAFMGVVSNVWQNDGWIFSWSPLSLKFNKINPLTGWKKFLGIEGLMNLVKSVGKIALVGTVVYLSLVDEWEKSPQFMMLPIWQTIILFGNETFSLVLKVLMALMVIALIDFIYQKYQYIENQKMTKQEVRDERKDIDGNPIVKQRIKQKQFEIFRSRMMSAIPEAEVIITNPTHLSIALRYERFRDPAPVCVGKGSGMMALKIREIAKEHDIPVMENKALAQTLFKTVNVGDYVPETLYKAVAEVLAYIYRLKMKAL</sequence>
<evidence type="ECO:0000256" key="11">
    <source>
        <dbReference type="ARBA" id="ARBA00023225"/>
    </source>
</evidence>
<evidence type="ECO:0000256" key="7">
    <source>
        <dbReference type="ARBA" id="ARBA00022795"/>
    </source>
</evidence>
<dbReference type="Gene3D" id="6.10.250.2080">
    <property type="match status" value="1"/>
</dbReference>
<keyword evidence="5" id="KW-1003">Cell membrane</keyword>
<reference evidence="14" key="1">
    <citation type="submission" date="2018-06" db="EMBL/GenBank/DDBJ databases">
        <authorList>
            <person name="Zhirakovskaya E."/>
        </authorList>
    </citation>
    <scope>NUCLEOTIDE SEQUENCE</scope>
</reference>
<dbReference type="GO" id="GO:0044780">
    <property type="term" value="P:bacterial-type flagellum assembly"/>
    <property type="evidence" value="ECO:0007669"/>
    <property type="project" value="InterPro"/>
</dbReference>
<dbReference type="PANTHER" id="PTHR30531:SF12">
    <property type="entry name" value="FLAGELLAR BIOSYNTHETIC PROTEIN FLHB"/>
    <property type="match status" value="1"/>
</dbReference>
<evidence type="ECO:0000256" key="13">
    <source>
        <dbReference type="SAM" id="Phobius"/>
    </source>
</evidence>
<dbReference type="Pfam" id="PF01312">
    <property type="entry name" value="Bac_export_2"/>
    <property type="match status" value="1"/>
</dbReference>
<keyword evidence="6 13" id="KW-0812">Transmembrane</keyword>
<keyword evidence="7" id="KW-1005">Bacterial flagellum biogenesis</keyword>
<protein>
    <recommendedName>
        <fullName evidence="3">Flagellar biosynthetic protein FlhB</fullName>
    </recommendedName>
</protein>
<keyword evidence="8" id="KW-0653">Protein transport</keyword>
<evidence type="ECO:0000256" key="10">
    <source>
        <dbReference type="ARBA" id="ARBA00023136"/>
    </source>
</evidence>
<name>A0A3B1CBT0_9ZZZZ</name>
<evidence type="ECO:0000256" key="4">
    <source>
        <dbReference type="ARBA" id="ARBA00022448"/>
    </source>
</evidence>
<keyword evidence="14" id="KW-0282">Flagellum</keyword>
<dbReference type="Gene3D" id="3.40.1690.10">
    <property type="entry name" value="secretion proteins EscU"/>
    <property type="match status" value="1"/>
</dbReference>
<evidence type="ECO:0000313" key="14">
    <source>
        <dbReference type="EMBL" id="VAX21464.1"/>
    </source>
</evidence>
<keyword evidence="14" id="KW-0966">Cell projection</keyword>
<comment type="subcellular location">
    <subcellularLocation>
        <location evidence="1">Cell membrane</location>
        <topology evidence="1">Multi-pass membrane protein</topology>
    </subcellularLocation>
</comment>
<keyword evidence="10 13" id="KW-0472">Membrane</keyword>
<dbReference type="EMBL" id="UOGE01000066">
    <property type="protein sequence ID" value="VAX21464.1"/>
    <property type="molecule type" value="Genomic_DNA"/>
</dbReference>
<feature type="region of interest" description="Disordered" evidence="12">
    <location>
        <begin position="1"/>
        <end position="22"/>
    </location>
</feature>
<evidence type="ECO:0000256" key="2">
    <source>
        <dbReference type="ARBA" id="ARBA00010690"/>
    </source>
</evidence>
<dbReference type="GO" id="GO:0005886">
    <property type="term" value="C:plasma membrane"/>
    <property type="evidence" value="ECO:0007669"/>
    <property type="project" value="UniProtKB-SubCell"/>
</dbReference>
<dbReference type="PRINTS" id="PR00950">
    <property type="entry name" value="TYPE3IMSPROT"/>
</dbReference>
<comment type="similarity">
    <text evidence="2">Belongs to the type III secretion exporter family.</text>
</comment>
<evidence type="ECO:0000256" key="9">
    <source>
        <dbReference type="ARBA" id="ARBA00022989"/>
    </source>
</evidence>
<feature type="transmembrane region" description="Helical" evidence="13">
    <location>
        <begin position="78"/>
        <end position="102"/>
    </location>
</feature>
<accession>A0A3B1CBT0</accession>
<dbReference type="GO" id="GO:0009306">
    <property type="term" value="P:protein secretion"/>
    <property type="evidence" value="ECO:0007669"/>
    <property type="project" value="InterPro"/>
</dbReference>
<dbReference type="PANTHER" id="PTHR30531">
    <property type="entry name" value="FLAGELLAR BIOSYNTHETIC PROTEIN FLHB"/>
    <property type="match status" value="1"/>
</dbReference>
<keyword evidence="14" id="KW-0969">Cilium</keyword>
<proteinExistence type="inferred from homology"/>
<dbReference type="AlphaFoldDB" id="A0A3B1CBT0"/>
<keyword evidence="11" id="KW-1006">Bacterial flagellum protein export</keyword>
<dbReference type="NCBIfam" id="TIGR00328">
    <property type="entry name" value="flhB"/>
    <property type="match status" value="1"/>
</dbReference>
<dbReference type="InterPro" id="IPR006135">
    <property type="entry name" value="T3SS_substrate_exporter"/>
</dbReference>
<evidence type="ECO:0000256" key="12">
    <source>
        <dbReference type="SAM" id="MobiDB-lite"/>
    </source>
</evidence>